<evidence type="ECO:0000313" key="1">
    <source>
        <dbReference type="EMBL" id="MEB3429145.1"/>
    </source>
</evidence>
<dbReference type="EMBL" id="JAYKOT010000003">
    <property type="protein sequence ID" value="MEB3429145.1"/>
    <property type="molecule type" value="Genomic_DNA"/>
</dbReference>
<protein>
    <recommendedName>
        <fullName evidence="3">Toxin</fullName>
    </recommendedName>
</protein>
<reference evidence="1 2" key="1">
    <citation type="submission" date="2024-01" db="EMBL/GenBank/DDBJ databases">
        <title>Complete genome sequence of Citroniella saccharovorans strain M6.X9, isolated from human fecal sample.</title>
        <authorList>
            <person name="Cheng G."/>
            <person name="Westerholm M."/>
            <person name="Schnurer A."/>
        </authorList>
    </citation>
    <scope>NUCLEOTIDE SEQUENCE [LARGE SCALE GENOMIC DNA]</scope>
    <source>
        <strain evidence="1 2">DSM 29873</strain>
    </source>
</reference>
<evidence type="ECO:0000313" key="2">
    <source>
        <dbReference type="Proteomes" id="UP001357733"/>
    </source>
</evidence>
<dbReference type="RefSeq" id="WP_324619321.1">
    <property type="nucleotide sequence ID" value="NZ_JAYKOT010000003.1"/>
</dbReference>
<comment type="caution">
    <text evidence="1">The sequence shown here is derived from an EMBL/GenBank/DDBJ whole genome shotgun (WGS) entry which is preliminary data.</text>
</comment>
<dbReference type="Proteomes" id="UP001357733">
    <property type="component" value="Unassembled WGS sequence"/>
</dbReference>
<proteinExistence type="predicted"/>
<gene>
    <name evidence="1" type="ORF">VLK81_03760</name>
</gene>
<name>A0AAW9MT16_9FIRM</name>
<evidence type="ECO:0008006" key="3">
    <source>
        <dbReference type="Google" id="ProtNLM"/>
    </source>
</evidence>
<organism evidence="1 2">
    <name type="scientific">Citroniella saccharovorans</name>
    <dbReference type="NCBI Taxonomy" id="2053367"/>
    <lineage>
        <taxon>Bacteria</taxon>
        <taxon>Bacillati</taxon>
        <taxon>Bacillota</taxon>
        <taxon>Tissierellia</taxon>
        <taxon>Tissierellales</taxon>
        <taxon>Peptoniphilaceae</taxon>
        <taxon>Citroniella</taxon>
    </lineage>
</organism>
<dbReference type="AlphaFoldDB" id="A0AAW9MT16"/>
<keyword evidence="2" id="KW-1185">Reference proteome</keyword>
<sequence length="133" mass="14709">MGAGNSGLYNNTKGSLKPDHLMEELRNSGVKFTEEDVVMIAKQKNGELLWLERGNKVAGLIHIEEGHSENLKSAFGVNKNSIPSFIKNVIEQGRIISTVKKGKKMTRIYDFGGKHYVLCALGTNGFIVSVYPR</sequence>
<accession>A0AAW9MT16</accession>